<keyword evidence="8" id="KW-1185">Reference proteome</keyword>
<comment type="caution">
    <text evidence="7">The sequence shown here is derived from an EMBL/GenBank/DDBJ whole genome shotgun (WGS) entry which is preliminary data.</text>
</comment>
<evidence type="ECO:0000313" key="7">
    <source>
        <dbReference type="EMBL" id="PAX07792.1"/>
    </source>
</evidence>
<dbReference type="RefSeq" id="WP_095998035.1">
    <property type="nucleotide sequence ID" value="NZ_NSLI01000003.1"/>
</dbReference>
<keyword evidence="4 5" id="KW-0560">Oxidoreductase</keyword>
<dbReference type="NCBIfam" id="NF003768">
    <property type="entry name" value="PRK05365.1"/>
    <property type="match status" value="1"/>
</dbReference>
<accession>A0A2A2SF17</accession>
<keyword evidence="3 5" id="KW-0521">NADP</keyword>
<name>A0A2A2SF17_9SPHN</name>
<dbReference type="GO" id="GO:0016491">
    <property type="term" value="F:oxidoreductase activity"/>
    <property type="evidence" value="ECO:0007669"/>
    <property type="project" value="UniProtKB-UniRule"/>
</dbReference>
<dbReference type="Pfam" id="PF00881">
    <property type="entry name" value="Nitroreductase"/>
    <property type="match status" value="1"/>
</dbReference>
<evidence type="ECO:0000256" key="5">
    <source>
        <dbReference type="HAMAP-Rule" id="MF_01204"/>
    </source>
</evidence>
<reference evidence="8" key="1">
    <citation type="submission" date="2017-09" db="EMBL/GenBank/DDBJ databases">
        <authorList>
            <person name="Feng G."/>
            <person name="Zhu H."/>
        </authorList>
    </citation>
    <scope>NUCLEOTIDE SEQUENCE [LARGE SCALE GENOMIC DNA]</scope>
    <source>
        <strain evidence="8">1PNM-20</strain>
    </source>
</reference>
<evidence type="ECO:0000259" key="6">
    <source>
        <dbReference type="Pfam" id="PF00881"/>
    </source>
</evidence>
<protein>
    <recommendedName>
        <fullName evidence="5">Putative NADH dehydrogenase/NAD(P)H nitroreductase CKY28_09165</fullName>
        <ecNumber evidence="5">1.-.-.-</ecNumber>
    </recommendedName>
</protein>
<dbReference type="PANTHER" id="PTHR43543:SF1">
    <property type="entry name" value="MALONIC SEMIALDEHYDE REDUCTASE RUTE-RELATED"/>
    <property type="match status" value="1"/>
</dbReference>
<evidence type="ECO:0000256" key="2">
    <source>
        <dbReference type="ARBA" id="ARBA00022643"/>
    </source>
</evidence>
<dbReference type="HAMAP" id="MF_01204">
    <property type="entry name" value="Oxidoreductase_RutE_HadB"/>
    <property type="match status" value="1"/>
</dbReference>
<evidence type="ECO:0000256" key="1">
    <source>
        <dbReference type="ARBA" id="ARBA00022630"/>
    </source>
</evidence>
<dbReference type="EMBL" id="NSLI01000003">
    <property type="protein sequence ID" value="PAX07792.1"/>
    <property type="molecule type" value="Genomic_DNA"/>
</dbReference>
<dbReference type="OrthoDB" id="9784375at2"/>
<dbReference type="SUPFAM" id="SSF55469">
    <property type="entry name" value="FMN-dependent nitroreductase-like"/>
    <property type="match status" value="1"/>
</dbReference>
<keyword evidence="5" id="KW-0520">NAD</keyword>
<feature type="domain" description="Nitroreductase" evidence="6">
    <location>
        <begin position="24"/>
        <end position="168"/>
    </location>
</feature>
<dbReference type="InterPro" id="IPR000415">
    <property type="entry name" value="Nitroreductase-like"/>
</dbReference>
<dbReference type="Gene3D" id="3.40.109.10">
    <property type="entry name" value="NADH Oxidase"/>
    <property type="match status" value="1"/>
</dbReference>
<organism evidence="7 8">
    <name type="scientific">Sphingomonas lenta</name>
    <dbReference type="NCBI Taxonomy" id="1141887"/>
    <lineage>
        <taxon>Bacteria</taxon>
        <taxon>Pseudomonadati</taxon>
        <taxon>Pseudomonadota</taxon>
        <taxon>Alphaproteobacteria</taxon>
        <taxon>Sphingomonadales</taxon>
        <taxon>Sphingomonadaceae</taxon>
        <taxon>Sphingomonas</taxon>
    </lineage>
</organism>
<evidence type="ECO:0000256" key="4">
    <source>
        <dbReference type="ARBA" id="ARBA00023002"/>
    </source>
</evidence>
<sequence>MTREPHSREPLHAAALNQLFVEARTYNGFLDRPVTEDQVRALYDLVKMGPTSANQSPARFVWCMTQDAKERLAACASGTNGEKIRKAPVSVVIGMDLEFHEHLPELFPHTDARSWFTGDQAAREASAFRNSSLQGAYFILAARALGLDTGPMSGFDREAVDRAFFADQPRVTTNFISTLGYGDPSTIFDRSPRPAFERFNRIV</sequence>
<proteinExistence type="inferred from homology"/>
<dbReference type="AlphaFoldDB" id="A0A2A2SF17"/>
<keyword evidence="1 5" id="KW-0285">Flavoprotein</keyword>
<dbReference type="InterPro" id="IPR029479">
    <property type="entry name" value="Nitroreductase"/>
</dbReference>
<comment type="similarity">
    <text evidence="5">Belongs to the nitroreductase family. HadB/RutE subfamily.</text>
</comment>
<evidence type="ECO:0000256" key="3">
    <source>
        <dbReference type="ARBA" id="ARBA00022857"/>
    </source>
</evidence>
<dbReference type="InterPro" id="IPR023936">
    <property type="entry name" value="RutE-like"/>
</dbReference>
<keyword evidence="2 5" id="KW-0288">FMN</keyword>
<comment type="cofactor">
    <cofactor evidence="5">
        <name>FMN</name>
        <dbReference type="ChEBI" id="CHEBI:58210"/>
    </cofactor>
</comment>
<gene>
    <name evidence="7" type="ORF">CKY28_09165</name>
</gene>
<dbReference type="PANTHER" id="PTHR43543">
    <property type="entry name" value="MALONIC SEMIALDEHYDE REDUCTASE RUTE-RELATED"/>
    <property type="match status" value="1"/>
</dbReference>
<dbReference type="InterPro" id="IPR050461">
    <property type="entry name" value="Nitroreductase_HadB/RutE"/>
</dbReference>
<dbReference type="Proteomes" id="UP000218151">
    <property type="component" value="Unassembled WGS sequence"/>
</dbReference>
<dbReference type="CDD" id="cd02148">
    <property type="entry name" value="RutE-like"/>
    <property type="match status" value="1"/>
</dbReference>
<dbReference type="EC" id="1.-.-.-" evidence="5"/>
<evidence type="ECO:0000313" key="8">
    <source>
        <dbReference type="Proteomes" id="UP000218151"/>
    </source>
</evidence>